<dbReference type="RefSeq" id="XP_025375493.1">
    <property type="nucleotide sequence ID" value="XM_025522355.1"/>
</dbReference>
<dbReference type="EMBL" id="KZ819638">
    <property type="protein sequence ID" value="PWN88295.1"/>
    <property type="molecule type" value="Genomic_DNA"/>
</dbReference>
<keyword evidence="2" id="KW-0268">Exocytosis</keyword>
<evidence type="ECO:0000256" key="4">
    <source>
        <dbReference type="SAM" id="MobiDB-lite"/>
    </source>
</evidence>
<dbReference type="InParanoid" id="A0A316YKQ2"/>
<evidence type="ECO:0000256" key="3">
    <source>
        <dbReference type="PROSITE-ProRule" id="PRU00221"/>
    </source>
</evidence>
<dbReference type="GO" id="GO:0019905">
    <property type="term" value="F:syntaxin binding"/>
    <property type="evidence" value="ECO:0007669"/>
    <property type="project" value="TreeGrafter"/>
</dbReference>
<proteinExistence type="inferred from homology"/>
<evidence type="ECO:0000313" key="6">
    <source>
        <dbReference type="EMBL" id="PWN88295.1"/>
    </source>
</evidence>
<evidence type="ECO:0000259" key="5">
    <source>
        <dbReference type="Pfam" id="PF08596"/>
    </source>
</evidence>
<evidence type="ECO:0000256" key="2">
    <source>
        <dbReference type="ARBA" id="ARBA00022483"/>
    </source>
</evidence>
<dbReference type="SUPFAM" id="SSF50978">
    <property type="entry name" value="WD40 repeat-like"/>
    <property type="match status" value="1"/>
</dbReference>
<dbReference type="GO" id="GO:0005096">
    <property type="term" value="F:GTPase activator activity"/>
    <property type="evidence" value="ECO:0007669"/>
    <property type="project" value="TreeGrafter"/>
</dbReference>
<dbReference type="InterPro" id="IPR015943">
    <property type="entry name" value="WD40/YVTN_repeat-like_dom_sf"/>
</dbReference>
<protein>
    <recommendedName>
        <fullName evidence="5">Lethal giant larvae (Lgl)-like C-terminal domain-containing protein</fullName>
    </recommendedName>
</protein>
<dbReference type="GO" id="GO:0006893">
    <property type="term" value="P:Golgi to plasma membrane transport"/>
    <property type="evidence" value="ECO:0007669"/>
    <property type="project" value="TreeGrafter"/>
</dbReference>
<dbReference type="SMART" id="SM00320">
    <property type="entry name" value="WD40"/>
    <property type="match status" value="3"/>
</dbReference>
<evidence type="ECO:0000256" key="1">
    <source>
        <dbReference type="ARBA" id="ARBA00008070"/>
    </source>
</evidence>
<dbReference type="STRING" id="215250.A0A316YKQ2"/>
<dbReference type="OrthoDB" id="19944at2759"/>
<dbReference type="PROSITE" id="PS50082">
    <property type="entry name" value="WD_REPEATS_2"/>
    <property type="match status" value="1"/>
</dbReference>
<feature type="repeat" description="WD" evidence="3">
    <location>
        <begin position="297"/>
        <end position="338"/>
    </location>
</feature>
<dbReference type="PANTHER" id="PTHR10241">
    <property type="entry name" value="LETHAL 2 GIANT LARVAE PROTEIN"/>
    <property type="match status" value="1"/>
</dbReference>
<dbReference type="GO" id="GO:0005886">
    <property type="term" value="C:plasma membrane"/>
    <property type="evidence" value="ECO:0007669"/>
    <property type="project" value="TreeGrafter"/>
</dbReference>
<dbReference type="GeneID" id="37044271"/>
<feature type="region of interest" description="Disordered" evidence="4">
    <location>
        <begin position="589"/>
        <end position="610"/>
    </location>
</feature>
<reference evidence="6 7" key="1">
    <citation type="journal article" date="2018" name="Mol. Biol. Evol.">
        <title>Broad Genomic Sampling Reveals a Smut Pathogenic Ancestry of the Fungal Clade Ustilaginomycotina.</title>
        <authorList>
            <person name="Kijpornyongpan T."/>
            <person name="Mondo S.J."/>
            <person name="Barry K."/>
            <person name="Sandor L."/>
            <person name="Lee J."/>
            <person name="Lipzen A."/>
            <person name="Pangilinan J."/>
            <person name="LaButti K."/>
            <person name="Hainaut M."/>
            <person name="Henrissat B."/>
            <person name="Grigoriev I.V."/>
            <person name="Spatafora J.W."/>
            <person name="Aime M.C."/>
        </authorList>
    </citation>
    <scope>NUCLEOTIDE SEQUENCE [LARGE SCALE GENOMIC DNA]</scope>
    <source>
        <strain evidence="6 7">MCA 4198</strain>
    </source>
</reference>
<sequence>MPPSWLKGLGEIAQKIPPELEHADWTRSLAMGEGSSSGLGGSTFAEGLLSTSNLALPGEVCAMATDPVTGYLAVGTANGTIHLFGSPAVQLSWTIRPALKIKHLLFKPGSSLLIVIDVKDNLSIFDLSRSDPQARAKASAETANPFRASSGTSGGGLSGPPHPDTPMRVGAYSTRNSVLCIEASPAHSHLFMGLRDGTIDTYDLERMSPSPYRVPNLWWEEEEILRKSGVPDAPNRRHVPLVIDIKTHPRDINQLLIAYEGGIILLDVKERAVLKTFQLRHLPGAAGSGVGPPEAMWTERSAPATCIAWRSDGAVFASGHEDGCIAFWNIEDDDKPLTVRTLESVDVDKVVGIPDDIPGGPPQSREPIFKLSWSGFPEQSWLDMAANATSRQQNADSQPPTKGSILTVLGGATERHSSGLVCLHFPPYAAALSLWNSKTPDAIARARQLLRDSVDTVRESRYVTDSTVEDYLLIPRGNPHYGMAYDPIAIIALLASDSKLPPLPPPSAARGLVAFAFPPEDRDRPKRESAIPLPSSPGSSIQHVPGRQLNFQQKTLNLPLALATAGSGAILGARLVEVSTNAYRKLAGKRDVTGPSHGGAGSDMAQDAAASSFHGEDLHLHGGEASPTAAGGTGDRVELDIMARAERFRVLITWHLDGTVRFHDASPQLLLLGHAKPPSNMSLSPIQQAQNPALPPDLVLQKGFPSPLPHLTISVRNLVNHRSMTGHPIFDRLRGNLSRLRVSDVAFAPDILETAIILSSGQVLHFKFGFAKFSEKDELQDIVAEEVQQDEDAAAAMVSHLVPSSPTGGLHAHRDSMRELDGAMAGAIEDLRMESHSRESSNPRSPAQYQGTGQQGGPPPRPKRDPKRMAAGNRSSVISSSSSQRFGEDLLGSPRSPQAPSPQVPASQFTGPVDEITRISHLASYSTDGFKPNIIVELARGEVTAVGVSDIGFLAVACGPALAVIDLRGPELIIREGFGDGHDARLETREAKKMVDEEGKSVISKLLFSICRTVQSPVLSPQLLVTRDNGLTSVWTFAKQMDQHWHCVRTAAVRIDELARPVSLKVLDMAGNVCTAVPAELQRSMREQTRANENPGSVPPSDYNVLLGIGFNSLVVRVGITGPRLAKADVGERIVAAGVVDRRGEKVCAVLSETSIRIFSLPHLVDLTRLQRHNKTQGERLGSAAQAAFDGSGDFVEVASSLDVRLWTIFATLPRPGPPSLLLYTPVSVPLHPGAVGAMASSVVGWLGGKSSSLTQGGQFDEMLAGPKRPPLPKLPEPRHVEVSAQKKQAAEARAAQQQHAAAPTTSASGSHDGAFQRKKDMRKEAVHDTQSAADQAAWNLDLAKQRGELMNNLEQGMSSLERGAKEWMKSAREDMVKQAAKDKISKFF</sequence>
<dbReference type="Gene3D" id="2.130.10.10">
    <property type="entry name" value="YVTN repeat-like/Quinoprotein amine dehydrogenase"/>
    <property type="match status" value="2"/>
</dbReference>
<dbReference type="InterPro" id="IPR001680">
    <property type="entry name" value="WD40_rpt"/>
</dbReference>
<gene>
    <name evidence="6" type="ORF">FA10DRAFT_268495</name>
</gene>
<dbReference type="GO" id="GO:0006887">
    <property type="term" value="P:exocytosis"/>
    <property type="evidence" value="ECO:0007669"/>
    <property type="project" value="UniProtKB-KW"/>
</dbReference>
<dbReference type="PANTHER" id="PTHR10241:SF25">
    <property type="entry name" value="TOMOSYN, ISOFORM C"/>
    <property type="match status" value="1"/>
</dbReference>
<dbReference type="Pfam" id="PF00400">
    <property type="entry name" value="WD40"/>
    <property type="match status" value="1"/>
</dbReference>
<feature type="domain" description="Lethal giant larvae (Lgl)-like C-terminal" evidence="5">
    <location>
        <begin position="908"/>
        <end position="1271"/>
    </location>
</feature>
<organism evidence="6 7">
    <name type="scientific">Acaromyces ingoldii</name>
    <dbReference type="NCBI Taxonomy" id="215250"/>
    <lineage>
        <taxon>Eukaryota</taxon>
        <taxon>Fungi</taxon>
        <taxon>Dikarya</taxon>
        <taxon>Basidiomycota</taxon>
        <taxon>Ustilaginomycotina</taxon>
        <taxon>Exobasidiomycetes</taxon>
        <taxon>Exobasidiales</taxon>
        <taxon>Cryptobasidiaceae</taxon>
        <taxon>Acaromyces</taxon>
    </lineage>
</organism>
<dbReference type="GO" id="GO:0005737">
    <property type="term" value="C:cytoplasm"/>
    <property type="evidence" value="ECO:0007669"/>
    <property type="project" value="TreeGrafter"/>
</dbReference>
<feature type="compositionally biased region" description="Low complexity" evidence="4">
    <location>
        <begin position="1286"/>
        <end position="1303"/>
    </location>
</feature>
<dbReference type="Proteomes" id="UP000245768">
    <property type="component" value="Unassembled WGS sequence"/>
</dbReference>
<keyword evidence="3" id="KW-0853">WD repeat</keyword>
<keyword evidence="7" id="KW-1185">Reference proteome</keyword>
<dbReference type="FunCoup" id="A0A316YKQ2">
    <property type="interactions" value="25"/>
</dbReference>
<comment type="similarity">
    <text evidence="1">Belongs to the WD repeat L(2)GL family.</text>
</comment>
<feature type="region of interest" description="Disordered" evidence="4">
    <location>
        <begin position="518"/>
        <end position="544"/>
    </location>
</feature>
<feature type="region of interest" description="Disordered" evidence="4">
    <location>
        <begin position="136"/>
        <end position="169"/>
    </location>
</feature>
<name>A0A316YKQ2_9BASI</name>
<dbReference type="Pfam" id="PF08596">
    <property type="entry name" value="Lgl_C"/>
    <property type="match status" value="1"/>
</dbReference>
<feature type="region of interest" description="Disordered" evidence="4">
    <location>
        <begin position="834"/>
        <end position="909"/>
    </location>
</feature>
<accession>A0A316YKQ2</accession>
<dbReference type="InterPro" id="IPR013905">
    <property type="entry name" value="Lgl_C_dom"/>
</dbReference>
<dbReference type="GO" id="GO:0045159">
    <property type="term" value="F:myosin II binding"/>
    <property type="evidence" value="ECO:0007669"/>
    <property type="project" value="TreeGrafter"/>
</dbReference>
<feature type="compositionally biased region" description="Basic and acidic residues" evidence="4">
    <location>
        <begin position="519"/>
        <end position="529"/>
    </location>
</feature>
<evidence type="ECO:0000313" key="7">
    <source>
        <dbReference type="Proteomes" id="UP000245768"/>
    </source>
</evidence>
<feature type="region of interest" description="Disordered" evidence="4">
    <location>
        <begin position="1257"/>
        <end position="1322"/>
    </location>
</feature>
<dbReference type="InterPro" id="IPR036322">
    <property type="entry name" value="WD40_repeat_dom_sf"/>
</dbReference>